<keyword evidence="2" id="KW-1185">Reference proteome</keyword>
<dbReference type="EMBL" id="MCAQ01000012">
    <property type="protein sequence ID" value="RKF37364.1"/>
    <property type="molecule type" value="Genomic_DNA"/>
</dbReference>
<reference evidence="1 2" key="1">
    <citation type="submission" date="2016-07" db="EMBL/GenBank/DDBJ databases">
        <title>Genome analysis of Sphingobacterium siyangense T12B17.</title>
        <authorList>
            <person name="Xu D."/>
            <person name="Su Y."/>
            <person name="Zheng S."/>
        </authorList>
    </citation>
    <scope>NUCLEOTIDE SEQUENCE [LARGE SCALE GENOMIC DNA]</scope>
    <source>
        <strain evidence="1 2">T12B17</strain>
    </source>
</reference>
<evidence type="ECO:0008006" key="3">
    <source>
        <dbReference type="Google" id="ProtNLM"/>
    </source>
</evidence>
<protein>
    <recommendedName>
        <fullName evidence="3">AAA domain-containing protein</fullName>
    </recommendedName>
</protein>
<accession>A0A420FWS1</accession>
<comment type="caution">
    <text evidence="1">The sequence shown here is derived from an EMBL/GenBank/DDBJ whole genome shotgun (WGS) entry which is preliminary data.</text>
</comment>
<sequence length="181" mass="20825">MATIYVITGPPHIGKSTCGQYFIPEGIKILDPDLFVQSYAALGLKYGYRRFEEQLLWLLRNDEDFAVEINIVNKTHLQMLQDIKALYPENKIEMIFFYTDNMHICHARSKAKKSTSCDSSTDKITHLYIHTIPLVKRHLNLFSSVKGVDISENDMVPETVFKYQDGVSEIEVSTHLPIWAQ</sequence>
<dbReference type="RefSeq" id="WP_120334398.1">
    <property type="nucleotide sequence ID" value="NZ_MCAQ01000012.1"/>
</dbReference>
<organism evidence="1 2">
    <name type="scientific">Sphingobacterium siyangense</name>
    <dbReference type="NCBI Taxonomy" id="459529"/>
    <lineage>
        <taxon>Bacteria</taxon>
        <taxon>Pseudomonadati</taxon>
        <taxon>Bacteroidota</taxon>
        <taxon>Sphingobacteriia</taxon>
        <taxon>Sphingobacteriales</taxon>
        <taxon>Sphingobacteriaceae</taxon>
        <taxon>Sphingobacterium</taxon>
    </lineage>
</organism>
<proteinExistence type="predicted"/>
<name>A0A420FWS1_9SPHI</name>
<evidence type="ECO:0000313" key="1">
    <source>
        <dbReference type="EMBL" id="RKF37364.1"/>
    </source>
</evidence>
<dbReference type="Proteomes" id="UP000286402">
    <property type="component" value="Unassembled WGS sequence"/>
</dbReference>
<evidence type="ECO:0000313" key="2">
    <source>
        <dbReference type="Proteomes" id="UP000286402"/>
    </source>
</evidence>
<gene>
    <name evidence="1" type="ORF">BCY89_06955</name>
</gene>
<dbReference type="AlphaFoldDB" id="A0A420FWS1"/>